<evidence type="ECO:0000313" key="6">
    <source>
        <dbReference type="EMBL" id="HIZ69608.1"/>
    </source>
</evidence>
<feature type="domain" description="Outer membrane lipoprotein BamD-like" evidence="5">
    <location>
        <begin position="35"/>
        <end position="180"/>
    </location>
</feature>
<dbReference type="Pfam" id="PF13525">
    <property type="entry name" value="YfiO"/>
    <property type="match status" value="1"/>
</dbReference>
<dbReference type="AlphaFoldDB" id="A0A9D2JWV7"/>
<gene>
    <name evidence="6" type="primary">bamD</name>
    <name evidence="6" type="ORF">H9966_06995</name>
</gene>
<evidence type="ECO:0000313" key="7">
    <source>
        <dbReference type="Proteomes" id="UP000824055"/>
    </source>
</evidence>
<organism evidence="6 7">
    <name type="scientific">Candidatus Prevotella avicola</name>
    <dbReference type="NCBI Taxonomy" id="2838738"/>
    <lineage>
        <taxon>Bacteria</taxon>
        <taxon>Pseudomonadati</taxon>
        <taxon>Bacteroidota</taxon>
        <taxon>Bacteroidia</taxon>
        <taxon>Bacteroidales</taxon>
        <taxon>Prevotellaceae</taxon>
        <taxon>Prevotella</taxon>
    </lineage>
</organism>
<feature type="chain" id="PRO_5038844464" evidence="4">
    <location>
        <begin position="20"/>
        <end position="281"/>
    </location>
</feature>
<sequence length="281" mass="32576">MKKYLIAACSALLLFASCAQEFNNVYKSNDYLYKYEYAKEAFANGKYNKAITILQSIVTQQKGTKDAEDCLYMLAMSEYMIRDYATASEYFKKYYQSYPKGAYAEQAEFYVGESLYMSTPEPRLDQTPTYSAIAAYQEYLDLYPDGSLKEKAQSRLFELQDKLVEKEYLSAKLYYDLGDYFGNCTNGGNNYQACVVTAQNAVNDYPYSSKREEFYILIMKSKYELARMSVESKQLERYQDAEDECYGFINEFPDSRERATAEKYIEKCKEYIAANSSDAVY</sequence>
<reference evidence="6" key="1">
    <citation type="journal article" date="2021" name="PeerJ">
        <title>Extensive microbial diversity within the chicken gut microbiome revealed by metagenomics and culture.</title>
        <authorList>
            <person name="Gilroy R."/>
            <person name="Ravi A."/>
            <person name="Getino M."/>
            <person name="Pursley I."/>
            <person name="Horton D.L."/>
            <person name="Alikhan N.F."/>
            <person name="Baker D."/>
            <person name="Gharbi K."/>
            <person name="Hall N."/>
            <person name="Watson M."/>
            <person name="Adriaenssens E.M."/>
            <person name="Foster-Nyarko E."/>
            <person name="Jarju S."/>
            <person name="Secka A."/>
            <person name="Antonio M."/>
            <person name="Oren A."/>
            <person name="Chaudhuri R.R."/>
            <person name="La Ragione R."/>
            <person name="Hildebrand F."/>
            <person name="Pallen M.J."/>
        </authorList>
    </citation>
    <scope>NUCLEOTIDE SEQUENCE</scope>
    <source>
        <strain evidence="6">ChiHecec3B27-8219</strain>
    </source>
</reference>
<keyword evidence="2" id="KW-0472">Membrane</keyword>
<evidence type="ECO:0000256" key="4">
    <source>
        <dbReference type="SAM" id="SignalP"/>
    </source>
</evidence>
<keyword evidence="3" id="KW-0998">Cell outer membrane</keyword>
<dbReference type="InterPro" id="IPR011990">
    <property type="entry name" value="TPR-like_helical_dom_sf"/>
</dbReference>
<dbReference type="Gene3D" id="1.25.40.10">
    <property type="entry name" value="Tetratricopeptide repeat domain"/>
    <property type="match status" value="1"/>
</dbReference>
<evidence type="ECO:0000256" key="1">
    <source>
        <dbReference type="ARBA" id="ARBA00022729"/>
    </source>
</evidence>
<name>A0A9D2JWV7_9BACT</name>
<dbReference type="InterPro" id="IPR017689">
    <property type="entry name" value="BamD"/>
</dbReference>
<dbReference type="EMBL" id="DXBE01000050">
    <property type="protein sequence ID" value="HIZ69608.1"/>
    <property type="molecule type" value="Genomic_DNA"/>
</dbReference>
<keyword evidence="1 4" id="KW-0732">Signal</keyword>
<reference evidence="6" key="2">
    <citation type="submission" date="2021-04" db="EMBL/GenBank/DDBJ databases">
        <authorList>
            <person name="Gilroy R."/>
        </authorList>
    </citation>
    <scope>NUCLEOTIDE SEQUENCE</scope>
    <source>
        <strain evidence="6">ChiHecec3B27-8219</strain>
    </source>
</reference>
<dbReference type="SUPFAM" id="SSF48452">
    <property type="entry name" value="TPR-like"/>
    <property type="match status" value="1"/>
</dbReference>
<evidence type="ECO:0000259" key="5">
    <source>
        <dbReference type="Pfam" id="PF13525"/>
    </source>
</evidence>
<comment type="caution">
    <text evidence="6">The sequence shown here is derived from an EMBL/GenBank/DDBJ whole genome shotgun (WGS) entry which is preliminary data.</text>
</comment>
<evidence type="ECO:0000256" key="2">
    <source>
        <dbReference type="ARBA" id="ARBA00023136"/>
    </source>
</evidence>
<proteinExistence type="predicted"/>
<feature type="signal peptide" evidence="4">
    <location>
        <begin position="1"/>
        <end position="19"/>
    </location>
</feature>
<accession>A0A9D2JWV7</accession>
<dbReference type="NCBIfam" id="TIGR03302">
    <property type="entry name" value="OM_YfiO"/>
    <property type="match status" value="1"/>
</dbReference>
<dbReference type="PROSITE" id="PS51257">
    <property type="entry name" value="PROKAR_LIPOPROTEIN"/>
    <property type="match status" value="1"/>
</dbReference>
<evidence type="ECO:0000256" key="3">
    <source>
        <dbReference type="ARBA" id="ARBA00023237"/>
    </source>
</evidence>
<protein>
    <submittedName>
        <fullName evidence="6">Outer membrane protein assembly factor BamD</fullName>
    </submittedName>
</protein>
<dbReference type="InterPro" id="IPR039565">
    <property type="entry name" value="BamD-like"/>
</dbReference>
<dbReference type="Proteomes" id="UP000824055">
    <property type="component" value="Unassembled WGS sequence"/>
</dbReference>